<dbReference type="InterPro" id="IPR000719">
    <property type="entry name" value="Prot_kinase_dom"/>
</dbReference>
<dbReference type="InterPro" id="IPR050494">
    <property type="entry name" value="Ser_Thr_dual-spec_kinase"/>
</dbReference>
<evidence type="ECO:0000256" key="2">
    <source>
        <dbReference type="ARBA" id="ARBA00008867"/>
    </source>
</evidence>
<evidence type="ECO:0000256" key="11">
    <source>
        <dbReference type="RuleBase" id="RU000304"/>
    </source>
</evidence>
<name>A0A1E3QXM8_9ASCO</name>
<feature type="binding site" evidence="10">
    <location>
        <position position="133"/>
    </location>
    <ligand>
        <name>ATP</name>
        <dbReference type="ChEBI" id="CHEBI:30616"/>
    </ligand>
</feature>
<comment type="similarity">
    <text evidence="2">Belongs to the protein kinase superfamily. CMGC Ser/Thr protein kinase family. MNB/DYRK subfamily.</text>
</comment>
<dbReference type="InterPro" id="IPR017441">
    <property type="entry name" value="Protein_kinase_ATP_BS"/>
</dbReference>
<evidence type="ECO:0000256" key="8">
    <source>
        <dbReference type="ARBA" id="ARBA00022777"/>
    </source>
</evidence>
<evidence type="ECO:0000313" key="13">
    <source>
        <dbReference type="EMBL" id="ODQ82429.1"/>
    </source>
</evidence>
<dbReference type="Proteomes" id="UP000094336">
    <property type="component" value="Unassembled WGS sequence"/>
</dbReference>
<dbReference type="InterPro" id="IPR008271">
    <property type="entry name" value="Ser/Thr_kinase_AS"/>
</dbReference>
<dbReference type="SMART" id="SM00220">
    <property type="entry name" value="S_TKc"/>
    <property type="match status" value="1"/>
</dbReference>
<evidence type="ECO:0000256" key="4">
    <source>
        <dbReference type="ARBA" id="ARBA00022527"/>
    </source>
</evidence>
<dbReference type="GO" id="GO:0005737">
    <property type="term" value="C:cytoplasm"/>
    <property type="evidence" value="ECO:0007669"/>
    <property type="project" value="UniProtKB-SubCell"/>
</dbReference>
<dbReference type="GO" id="GO:0030447">
    <property type="term" value="P:filamentous growth"/>
    <property type="evidence" value="ECO:0007669"/>
    <property type="project" value="UniProtKB-ARBA"/>
</dbReference>
<feature type="non-terminal residue" evidence="13">
    <location>
        <position position="437"/>
    </location>
</feature>
<evidence type="ECO:0000256" key="5">
    <source>
        <dbReference type="ARBA" id="ARBA00022553"/>
    </source>
</evidence>
<dbReference type="STRING" id="984486.A0A1E3QXM8"/>
<evidence type="ECO:0000256" key="10">
    <source>
        <dbReference type="PROSITE-ProRule" id="PRU10141"/>
    </source>
</evidence>
<evidence type="ECO:0000256" key="9">
    <source>
        <dbReference type="ARBA" id="ARBA00022840"/>
    </source>
</evidence>
<evidence type="ECO:0000256" key="3">
    <source>
        <dbReference type="ARBA" id="ARBA00022490"/>
    </source>
</evidence>
<keyword evidence="6" id="KW-0808">Transferase</keyword>
<evidence type="ECO:0000256" key="1">
    <source>
        <dbReference type="ARBA" id="ARBA00004496"/>
    </source>
</evidence>
<dbReference type="FunFam" id="3.30.200.20:FF:000087">
    <property type="entry name" value="Dual specificity tyrosine-phosphorylation-regulated kinase 1A"/>
    <property type="match status" value="1"/>
</dbReference>
<dbReference type="GO" id="GO:0141156">
    <property type="term" value="P:cAMP/PKA signal transduction"/>
    <property type="evidence" value="ECO:0007669"/>
    <property type="project" value="EnsemblFungi"/>
</dbReference>
<dbReference type="PROSITE" id="PS50011">
    <property type="entry name" value="PROTEIN_KINASE_DOM"/>
    <property type="match status" value="1"/>
</dbReference>
<comment type="subcellular location">
    <subcellularLocation>
        <location evidence="1">Cytoplasm</location>
    </subcellularLocation>
</comment>
<dbReference type="InterPro" id="IPR011009">
    <property type="entry name" value="Kinase-like_dom_sf"/>
</dbReference>
<dbReference type="Pfam" id="PF00069">
    <property type="entry name" value="Pkinase"/>
    <property type="match status" value="1"/>
</dbReference>
<gene>
    <name evidence="13" type="ORF">BABINDRAFT_17463</name>
</gene>
<feature type="non-terminal residue" evidence="13">
    <location>
        <position position="1"/>
    </location>
</feature>
<evidence type="ECO:0000313" key="14">
    <source>
        <dbReference type="Proteomes" id="UP000094336"/>
    </source>
</evidence>
<dbReference type="GO" id="GO:0045893">
    <property type="term" value="P:positive regulation of DNA-templated transcription"/>
    <property type="evidence" value="ECO:0007669"/>
    <property type="project" value="EnsemblFungi"/>
</dbReference>
<evidence type="ECO:0000259" key="12">
    <source>
        <dbReference type="PROSITE" id="PS50011"/>
    </source>
</evidence>
<dbReference type="AlphaFoldDB" id="A0A1E3QXM8"/>
<dbReference type="RefSeq" id="XP_018987757.1">
    <property type="nucleotide sequence ID" value="XM_019130967.1"/>
</dbReference>
<accession>A0A1E3QXM8</accession>
<dbReference type="GO" id="GO:0005524">
    <property type="term" value="F:ATP binding"/>
    <property type="evidence" value="ECO:0007669"/>
    <property type="project" value="UniProtKB-UniRule"/>
</dbReference>
<evidence type="ECO:0000256" key="6">
    <source>
        <dbReference type="ARBA" id="ARBA00022679"/>
    </source>
</evidence>
<dbReference type="PROSITE" id="PS00108">
    <property type="entry name" value="PROTEIN_KINASE_ST"/>
    <property type="match status" value="1"/>
</dbReference>
<keyword evidence="14" id="KW-1185">Reference proteome</keyword>
<keyword evidence="7 10" id="KW-0547">Nucleotide-binding</keyword>
<dbReference type="GeneID" id="30148820"/>
<evidence type="ECO:0000256" key="7">
    <source>
        <dbReference type="ARBA" id="ARBA00022741"/>
    </source>
</evidence>
<keyword evidence="4 11" id="KW-0723">Serine/threonine-protein kinase</keyword>
<proteinExistence type="inferred from homology"/>
<dbReference type="Gene3D" id="3.30.200.20">
    <property type="entry name" value="Phosphorylase Kinase, domain 1"/>
    <property type="match status" value="1"/>
</dbReference>
<protein>
    <recommendedName>
        <fullName evidence="12">Protein kinase domain-containing protein</fullName>
    </recommendedName>
</protein>
<dbReference type="GO" id="GO:0010811">
    <property type="term" value="P:positive regulation of cell-substrate adhesion"/>
    <property type="evidence" value="ECO:0007669"/>
    <property type="project" value="EnsemblFungi"/>
</dbReference>
<keyword evidence="5" id="KW-0597">Phosphoprotein</keyword>
<dbReference type="GO" id="GO:0005634">
    <property type="term" value="C:nucleus"/>
    <property type="evidence" value="ECO:0007669"/>
    <property type="project" value="EnsemblFungi"/>
</dbReference>
<dbReference type="OrthoDB" id="9332038at2759"/>
<dbReference type="Gene3D" id="1.10.510.10">
    <property type="entry name" value="Transferase(Phosphotransferase) domain 1"/>
    <property type="match status" value="1"/>
</dbReference>
<dbReference type="PROSITE" id="PS00107">
    <property type="entry name" value="PROTEIN_KINASE_ATP"/>
    <property type="match status" value="1"/>
</dbReference>
<dbReference type="EMBL" id="KV454426">
    <property type="protein sequence ID" value="ODQ82429.1"/>
    <property type="molecule type" value="Genomic_DNA"/>
</dbReference>
<reference evidence="14" key="1">
    <citation type="submission" date="2016-05" db="EMBL/GenBank/DDBJ databases">
        <title>Comparative genomics of biotechnologically important yeasts.</title>
        <authorList>
            <consortium name="DOE Joint Genome Institute"/>
            <person name="Riley R."/>
            <person name="Haridas S."/>
            <person name="Wolfe K.H."/>
            <person name="Lopes M.R."/>
            <person name="Hittinger C.T."/>
            <person name="Goker M."/>
            <person name="Salamov A."/>
            <person name="Wisecaver J."/>
            <person name="Long T.M."/>
            <person name="Aerts A.L."/>
            <person name="Barry K."/>
            <person name="Choi C."/>
            <person name="Clum A."/>
            <person name="Coughlan A.Y."/>
            <person name="Deshpande S."/>
            <person name="Douglass A.P."/>
            <person name="Hanson S.J."/>
            <person name="Klenk H.-P."/>
            <person name="Labutti K."/>
            <person name="Lapidus A."/>
            <person name="Lindquist E."/>
            <person name="Lipzen A."/>
            <person name="Meier-Kolthoff J.P."/>
            <person name="Ohm R.A."/>
            <person name="Otillar R.P."/>
            <person name="Pangilinan J."/>
            <person name="Peng Y."/>
            <person name="Rokas A."/>
            <person name="Rosa C.A."/>
            <person name="Scheuner C."/>
            <person name="Sibirny A.A."/>
            <person name="Slot J.C."/>
            <person name="Stielow J.B."/>
            <person name="Sun H."/>
            <person name="Kurtzman C.P."/>
            <person name="Blackwell M."/>
            <person name="Grigoriev I.V."/>
            <person name="Jeffries T.W."/>
        </authorList>
    </citation>
    <scope>NUCLEOTIDE SEQUENCE [LARGE SCALE GENOMIC DNA]</scope>
    <source>
        <strain evidence="14">NRRL Y-12698</strain>
    </source>
</reference>
<dbReference type="GO" id="GO:0004674">
    <property type="term" value="F:protein serine/threonine kinase activity"/>
    <property type="evidence" value="ECO:0007669"/>
    <property type="project" value="UniProtKB-KW"/>
</dbReference>
<dbReference type="SUPFAM" id="SSF56112">
    <property type="entry name" value="Protein kinase-like (PK-like)"/>
    <property type="match status" value="1"/>
</dbReference>
<keyword evidence="3" id="KW-0963">Cytoplasm</keyword>
<organism evidence="13 14">
    <name type="scientific">Babjeviella inositovora NRRL Y-12698</name>
    <dbReference type="NCBI Taxonomy" id="984486"/>
    <lineage>
        <taxon>Eukaryota</taxon>
        <taxon>Fungi</taxon>
        <taxon>Dikarya</taxon>
        <taxon>Ascomycota</taxon>
        <taxon>Saccharomycotina</taxon>
        <taxon>Pichiomycetes</taxon>
        <taxon>Serinales incertae sedis</taxon>
        <taxon>Babjeviella</taxon>
    </lineage>
</organism>
<dbReference type="GO" id="GO:0004713">
    <property type="term" value="F:protein tyrosine kinase activity"/>
    <property type="evidence" value="ECO:0007669"/>
    <property type="project" value="EnsemblFungi"/>
</dbReference>
<keyword evidence="9 10" id="KW-0067">ATP-binding</keyword>
<sequence length="437" mass="50028">IATPRAQRITSKAQLCPKINSNPKYRRASLASVHISPLIGVTLALHSTYKMCHPNSFTYNFQKNPRRVLTKPSEGKFNNGCDNEDSDYILYVNDVLGSQEGKKYLVLDILGSGTFGQVVKCQNLHNKEIVAVKIIKSKPAYLNQSLTEVSILEIINNKIDPHNTHHFLRLKDKFIHKNHLCIVFESLGCNLYELLKQNQFHGLSHKISSTFTRQLLDSLVCLKNYKIIHCDLKPENILLCVPNKPLIKIIDFGSACFEHQTVYTYLQSRFYRSPEIILGLPYSSSIDMWSLGCIVAELYLGLPLFPGTSEYNQLSRIIKMCGMPPGYMLEMGKNSWNFIDKVPEESSFTYRLKSMEQYSAENNVHEKPSKNYFHYDLLEDIVLNYNIHQTKTAPAPAQLSSKELLERKTLIHFLKGCLNLNPLERFTPQQAIQHPFV</sequence>
<keyword evidence="8" id="KW-0418">Kinase</keyword>
<feature type="domain" description="Protein kinase" evidence="12">
    <location>
        <begin position="104"/>
        <end position="437"/>
    </location>
</feature>
<dbReference type="PANTHER" id="PTHR24058">
    <property type="entry name" value="DUAL SPECIFICITY PROTEIN KINASE"/>
    <property type="match status" value="1"/>
</dbReference>
<dbReference type="PANTHER" id="PTHR24058:SF17">
    <property type="entry name" value="HOMEODOMAIN INTERACTING PROTEIN KINASE, ISOFORM D"/>
    <property type="match status" value="1"/>
</dbReference>
<dbReference type="FunFam" id="1.10.510.10:FF:000380">
    <property type="entry name" value="Serine/threonine-protein kinase ppk15"/>
    <property type="match status" value="1"/>
</dbReference>